<accession>A0A165NPH0</accession>
<reference evidence="1 2" key="1">
    <citation type="journal article" date="2016" name="Mol. Biol. Evol.">
        <title>Comparative Genomics of Early-Diverging Mushroom-Forming Fungi Provides Insights into the Origins of Lignocellulose Decay Capabilities.</title>
        <authorList>
            <person name="Nagy L.G."/>
            <person name="Riley R."/>
            <person name="Tritt A."/>
            <person name="Adam C."/>
            <person name="Daum C."/>
            <person name="Floudas D."/>
            <person name="Sun H."/>
            <person name="Yadav J.S."/>
            <person name="Pangilinan J."/>
            <person name="Larsson K.H."/>
            <person name="Matsuura K."/>
            <person name="Barry K."/>
            <person name="Labutti K."/>
            <person name="Kuo R."/>
            <person name="Ohm R.A."/>
            <person name="Bhattacharya S.S."/>
            <person name="Shirouzu T."/>
            <person name="Yoshinaga Y."/>
            <person name="Martin F.M."/>
            <person name="Grigoriev I.V."/>
            <person name="Hibbett D.S."/>
        </authorList>
    </citation>
    <scope>NUCLEOTIDE SEQUENCE [LARGE SCALE GENOMIC DNA]</scope>
    <source>
        <strain evidence="1 2">L-15889</strain>
    </source>
</reference>
<proteinExistence type="predicted"/>
<gene>
    <name evidence="1" type="ORF">DAEQUDRAFT_653672</name>
</gene>
<sequence>VLMELSDELTKKFVEGYQVDNFFKDKWSKATTPGLVQFKGQAYQADERGLLYLRVDNDPPKLCVPHTMVPYILNETHDSPLASAHEG</sequence>
<dbReference type="EMBL" id="KV429079">
    <property type="protein sequence ID" value="KZT67214.1"/>
    <property type="molecule type" value="Genomic_DNA"/>
</dbReference>
<feature type="non-terminal residue" evidence="1">
    <location>
        <position position="1"/>
    </location>
</feature>
<dbReference type="AlphaFoldDB" id="A0A165NPH0"/>
<evidence type="ECO:0000313" key="1">
    <source>
        <dbReference type="EMBL" id="KZT67214.1"/>
    </source>
</evidence>
<feature type="non-terminal residue" evidence="1">
    <location>
        <position position="87"/>
    </location>
</feature>
<name>A0A165NPH0_9APHY</name>
<dbReference type="Proteomes" id="UP000076727">
    <property type="component" value="Unassembled WGS sequence"/>
</dbReference>
<keyword evidence="2" id="KW-1185">Reference proteome</keyword>
<dbReference type="STRING" id="1314783.A0A165NPH0"/>
<protein>
    <submittedName>
        <fullName evidence="1">Uncharacterized protein</fullName>
    </submittedName>
</protein>
<organism evidence="1 2">
    <name type="scientific">Daedalea quercina L-15889</name>
    <dbReference type="NCBI Taxonomy" id="1314783"/>
    <lineage>
        <taxon>Eukaryota</taxon>
        <taxon>Fungi</taxon>
        <taxon>Dikarya</taxon>
        <taxon>Basidiomycota</taxon>
        <taxon>Agaricomycotina</taxon>
        <taxon>Agaricomycetes</taxon>
        <taxon>Polyporales</taxon>
        <taxon>Fomitopsis</taxon>
    </lineage>
</organism>
<dbReference type="OrthoDB" id="2971978at2759"/>
<evidence type="ECO:0000313" key="2">
    <source>
        <dbReference type="Proteomes" id="UP000076727"/>
    </source>
</evidence>